<dbReference type="Proteomes" id="UP001445076">
    <property type="component" value="Unassembled WGS sequence"/>
</dbReference>
<evidence type="ECO:0000256" key="9">
    <source>
        <dbReference type="ARBA" id="ARBA00023157"/>
    </source>
</evidence>
<evidence type="ECO:0000256" key="8">
    <source>
        <dbReference type="ARBA" id="ARBA00023136"/>
    </source>
</evidence>
<keyword evidence="10" id="KW-0325">Glycoprotein</keyword>
<dbReference type="Gene3D" id="2.80.10.50">
    <property type="match status" value="1"/>
</dbReference>
<evidence type="ECO:0000256" key="7">
    <source>
        <dbReference type="ARBA" id="ARBA00023034"/>
    </source>
</evidence>
<organism evidence="13 14">
    <name type="scientific">Cherax quadricarinatus</name>
    <name type="common">Australian red claw crayfish</name>
    <dbReference type="NCBI Taxonomy" id="27406"/>
    <lineage>
        <taxon>Eukaryota</taxon>
        <taxon>Metazoa</taxon>
        <taxon>Ecdysozoa</taxon>
        <taxon>Arthropoda</taxon>
        <taxon>Crustacea</taxon>
        <taxon>Multicrustacea</taxon>
        <taxon>Malacostraca</taxon>
        <taxon>Eumalacostraca</taxon>
        <taxon>Eucarida</taxon>
        <taxon>Decapoda</taxon>
        <taxon>Pleocyemata</taxon>
        <taxon>Astacidea</taxon>
        <taxon>Parastacoidea</taxon>
        <taxon>Parastacidae</taxon>
        <taxon>Cherax</taxon>
    </lineage>
</organism>
<dbReference type="InterPro" id="IPR029044">
    <property type="entry name" value="Nucleotide-diphossugar_trans"/>
</dbReference>
<keyword evidence="11" id="KW-0808">Transferase</keyword>
<keyword evidence="7 11" id="KW-0333">Golgi apparatus</keyword>
<evidence type="ECO:0000313" key="13">
    <source>
        <dbReference type="EMBL" id="KAK8732761.1"/>
    </source>
</evidence>
<keyword evidence="11" id="KW-0464">Manganese</keyword>
<reference evidence="13 14" key="1">
    <citation type="journal article" date="2024" name="BMC Genomics">
        <title>Genome assembly of redclaw crayfish (Cherax quadricarinatus) provides insights into its immune adaptation and hypoxia tolerance.</title>
        <authorList>
            <person name="Liu Z."/>
            <person name="Zheng J."/>
            <person name="Li H."/>
            <person name="Fang K."/>
            <person name="Wang S."/>
            <person name="He J."/>
            <person name="Zhou D."/>
            <person name="Weng S."/>
            <person name="Chi M."/>
            <person name="Gu Z."/>
            <person name="He J."/>
            <person name="Li F."/>
            <person name="Wang M."/>
        </authorList>
    </citation>
    <scope>NUCLEOTIDE SEQUENCE [LARGE SCALE GENOMIC DNA]</scope>
    <source>
        <strain evidence="13">ZL_2023a</strain>
    </source>
</reference>
<evidence type="ECO:0000259" key="12">
    <source>
        <dbReference type="SMART" id="SM00458"/>
    </source>
</evidence>
<evidence type="ECO:0000256" key="4">
    <source>
        <dbReference type="ARBA" id="ARBA00022734"/>
    </source>
</evidence>
<proteinExistence type="inferred from homology"/>
<keyword evidence="9 11" id="KW-1015">Disulfide bond</keyword>
<dbReference type="InterPro" id="IPR045885">
    <property type="entry name" value="GalNAc-T"/>
</dbReference>
<comment type="subcellular location">
    <subcellularLocation>
        <location evidence="1 11">Golgi apparatus membrane</location>
        <topology evidence="1 11">Single-pass type II membrane protein</topology>
    </subcellularLocation>
</comment>
<dbReference type="FunFam" id="3.90.550.10:FF:000029">
    <property type="entry name" value="Polypeptide N-acetylgalactosaminyltransferase"/>
    <property type="match status" value="1"/>
</dbReference>
<feature type="domain" description="Ricin B lectin" evidence="12">
    <location>
        <begin position="474"/>
        <end position="597"/>
    </location>
</feature>
<accession>A0AAW0WKW4</accession>
<feature type="transmembrane region" description="Helical" evidence="11">
    <location>
        <begin position="9"/>
        <end position="27"/>
    </location>
</feature>
<comment type="cofactor">
    <cofactor evidence="11">
        <name>Mn(2+)</name>
        <dbReference type="ChEBI" id="CHEBI:29035"/>
    </cofactor>
</comment>
<dbReference type="AlphaFoldDB" id="A0AAW0WKW4"/>
<evidence type="ECO:0000256" key="6">
    <source>
        <dbReference type="ARBA" id="ARBA00022989"/>
    </source>
</evidence>
<evidence type="ECO:0000313" key="14">
    <source>
        <dbReference type="Proteomes" id="UP001445076"/>
    </source>
</evidence>
<evidence type="ECO:0000256" key="2">
    <source>
        <dbReference type="ARBA" id="ARBA00005680"/>
    </source>
</evidence>
<evidence type="ECO:0000256" key="3">
    <source>
        <dbReference type="ARBA" id="ARBA00022692"/>
    </source>
</evidence>
<keyword evidence="6 11" id="KW-1133">Transmembrane helix</keyword>
<dbReference type="GO" id="GO:0004653">
    <property type="term" value="F:polypeptide N-acetylgalactosaminyltransferase activity"/>
    <property type="evidence" value="ECO:0007669"/>
    <property type="project" value="TreeGrafter"/>
</dbReference>
<gene>
    <name evidence="13" type="ORF">OTU49_006911</name>
</gene>
<dbReference type="InterPro" id="IPR000772">
    <property type="entry name" value="Ricin_B_lectin"/>
</dbReference>
<sequence length="618" mass="71145">MKLFRRRGVYQHLYIIFLLGLAMYYVYRKSEHHDWSAVRKKLESIKDKHGGILGSRDREEEFSEYINAFPDSGIMVGQQQQQVDWHNHTQEALDRARKGPGEQGVAHFLPSGVEKKKDALYYTNGFNALLSDDLALDRSLRDIRHPKCKTKLYSARLPTVSVVIPIFEEHWTTLLRTVVSVINRSPQKLLKEIILVDDGSTIKDFLKEPLDKWLADHVPIAKVVRLPTRVGLIVARQEGAKAATADVIIVLDSHCEVMTNWLPPLLDPIVKNHRTAVCPLIDIIDQHTFAYSPQDNGGRGAFDWRLYYKRLPLRERDEQLLPDPFENPVMNGGLFAISRKFFWELGGYDPGLAIWGGEQYDLSFKIWQCGGRMLDAPCSRVGHVFRAAPEGRPSVKGDFLSKNYKRVAEVWMDEYAEALYRRNHHLRKVDPGDISRELAIRKRLKCKSFKWYLENVAPDLLEKYPPVEPPDYANGTIKSVASPTLCLDNGSREYGSIIMYGCHGGDSQYFSLSWHKTIKVQNEQFCWMVPHALGNAPSTYNCENTQHVPSQTWRYDPETQQIESESHRWCVEAVVISNAVQMAECDNTKREQKWIFNFINTKLIQDQFPPFPRTREAL</sequence>
<evidence type="ECO:0000256" key="1">
    <source>
        <dbReference type="ARBA" id="ARBA00004323"/>
    </source>
</evidence>
<dbReference type="SUPFAM" id="SSF50370">
    <property type="entry name" value="Ricin B-like lectins"/>
    <property type="match status" value="1"/>
</dbReference>
<evidence type="ECO:0000256" key="10">
    <source>
        <dbReference type="ARBA" id="ARBA00023180"/>
    </source>
</evidence>
<keyword evidence="3 11" id="KW-0812">Transmembrane</keyword>
<protein>
    <recommendedName>
        <fullName evidence="11">Polypeptide N-acetylgalactosaminyltransferase</fullName>
        <ecNumber evidence="11">2.4.1.-</ecNumber>
    </recommendedName>
    <alternativeName>
        <fullName evidence="11">Protein-UDP acetylgalactosaminyltransferase</fullName>
    </alternativeName>
</protein>
<keyword evidence="11" id="KW-0328">Glycosyltransferase</keyword>
<dbReference type="PANTHER" id="PTHR11675">
    <property type="entry name" value="N-ACETYLGALACTOSAMINYLTRANSFERASE"/>
    <property type="match status" value="1"/>
</dbReference>
<keyword evidence="4 11" id="KW-0430">Lectin</keyword>
<dbReference type="Pfam" id="PF00652">
    <property type="entry name" value="Ricin_B_lectin"/>
    <property type="match status" value="1"/>
</dbReference>
<evidence type="ECO:0000256" key="5">
    <source>
        <dbReference type="ARBA" id="ARBA00022968"/>
    </source>
</evidence>
<dbReference type="GO" id="GO:0030246">
    <property type="term" value="F:carbohydrate binding"/>
    <property type="evidence" value="ECO:0007669"/>
    <property type="project" value="UniProtKB-KW"/>
</dbReference>
<dbReference type="SMART" id="SM00458">
    <property type="entry name" value="RICIN"/>
    <property type="match status" value="1"/>
</dbReference>
<comment type="caution">
    <text evidence="13">The sequence shown here is derived from an EMBL/GenBank/DDBJ whole genome shotgun (WGS) entry which is preliminary data.</text>
</comment>
<comment type="similarity">
    <text evidence="2 11">Belongs to the glycosyltransferase 2 family. GalNAc-T subfamily.</text>
</comment>
<dbReference type="EC" id="2.4.1.-" evidence="11"/>
<keyword evidence="8 11" id="KW-0472">Membrane</keyword>
<evidence type="ECO:0000256" key="11">
    <source>
        <dbReference type="RuleBase" id="RU361242"/>
    </source>
</evidence>
<dbReference type="EMBL" id="JARKIK010000056">
    <property type="protein sequence ID" value="KAK8732761.1"/>
    <property type="molecule type" value="Genomic_DNA"/>
</dbReference>
<dbReference type="Gene3D" id="3.90.550.10">
    <property type="entry name" value="Spore Coat Polysaccharide Biosynthesis Protein SpsA, Chain A"/>
    <property type="match status" value="1"/>
</dbReference>
<name>A0AAW0WKW4_CHEQU</name>
<dbReference type="CDD" id="cd02510">
    <property type="entry name" value="pp-GalNAc-T"/>
    <property type="match status" value="1"/>
</dbReference>
<keyword evidence="5" id="KW-0735">Signal-anchor</keyword>
<dbReference type="Pfam" id="PF00535">
    <property type="entry name" value="Glycos_transf_2"/>
    <property type="match status" value="1"/>
</dbReference>
<keyword evidence="14" id="KW-1185">Reference proteome</keyword>
<dbReference type="GO" id="GO:0000139">
    <property type="term" value="C:Golgi membrane"/>
    <property type="evidence" value="ECO:0007669"/>
    <property type="project" value="UniProtKB-SubCell"/>
</dbReference>
<dbReference type="InterPro" id="IPR035992">
    <property type="entry name" value="Ricin_B-like_lectins"/>
</dbReference>
<dbReference type="PANTHER" id="PTHR11675:SF134">
    <property type="entry name" value="N-ACETYLGALACTOSAMINYLTRANSFERASE 4-RELATED"/>
    <property type="match status" value="1"/>
</dbReference>
<dbReference type="PROSITE" id="PS50231">
    <property type="entry name" value="RICIN_B_LECTIN"/>
    <property type="match status" value="1"/>
</dbReference>
<dbReference type="GO" id="GO:0006493">
    <property type="term" value="P:protein O-linked glycosylation"/>
    <property type="evidence" value="ECO:0007669"/>
    <property type="project" value="TreeGrafter"/>
</dbReference>
<dbReference type="SUPFAM" id="SSF53448">
    <property type="entry name" value="Nucleotide-diphospho-sugar transferases"/>
    <property type="match status" value="1"/>
</dbReference>
<comment type="pathway">
    <text evidence="11">Protein modification; protein glycosylation.</text>
</comment>
<dbReference type="InterPro" id="IPR001173">
    <property type="entry name" value="Glyco_trans_2-like"/>
</dbReference>